<dbReference type="AlphaFoldDB" id="A0A238Z0I7"/>
<accession>A0A238Z0I7</accession>
<evidence type="ECO:0000313" key="1">
    <source>
        <dbReference type="EMBL" id="SNR76374.1"/>
    </source>
</evidence>
<organism evidence="1 2">
    <name type="scientific">Methylobacillus rhizosphaerae</name>
    <dbReference type="NCBI Taxonomy" id="551994"/>
    <lineage>
        <taxon>Bacteria</taxon>
        <taxon>Pseudomonadati</taxon>
        <taxon>Pseudomonadota</taxon>
        <taxon>Betaproteobacteria</taxon>
        <taxon>Nitrosomonadales</taxon>
        <taxon>Methylophilaceae</taxon>
        <taxon>Methylobacillus</taxon>
    </lineage>
</organism>
<dbReference type="Pfam" id="PF16137">
    <property type="entry name" value="DUF4845"/>
    <property type="match status" value="1"/>
</dbReference>
<gene>
    <name evidence="1" type="ORF">SAMN05192560_0955</name>
</gene>
<proteinExistence type="predicted"/>
<dbReference type="Proteomes" id="UP000198305">
    <property type="component" value="Unassembled WGS sequence"/>
</dbReference>
<keyword evidence="2" id="KW-1185">Reference proteome</keyword>
<dbReference type="InterPro" id="IPR032314">
    <property type="entry name" value="DUF4845"/>
</dbReference>
<name>A0A238Z0I7_9PROT</name>
<dbReference type="OrthoDB" id="9133279at2"/>
<dbReference type="RefSeq" id="WP_089375073.1">
    <property type="nucleotide sequence ID" value="NZ_FZOA01000003.1"/>
</dbReference>
<evidence type="ECO:0008006" key="3">
    <source>
        <dbReference type="Google" id="ProtNLM"/>
    </source>
</evidence>
<evidence type="ECO:0000313" key="2">
    <source>
        <dbReference type="Proteomes" id="UP000198305"/>
    </source>
</evidence>
<dbReference type="EMBL" id="FZOA01000003">
    <property type="protein sequence ID" value="SNR76374.1"/>
    <property type="molecule type" value="Genomic_DNA"/>
</dbReference>
<reference evidence="2" key="1">
    <citation type="submission" date="2017-06" db="EMBL/GenBank/DDBJ databases">
        <authorList>
            <person name="Varghese N."/>
            <person name="Submissions S."/>
        </authorList>
    </citation>
    <scope>NUCLEOTIDE SEQUENCE [LARGE SCALE GENOMIC DNA]</scope>
    <source>
        <strain evidence="2">Ca-68</strain>
    </source>
</reference>
<sequence>MKKQYGMLLLGFLLATGMLLAMLAIRLTPAYLEYFAVKRIMVLMAHDAAFPRMSRADMITTFQKRADSVDIRSVEVKDLAFLRDEDGRTALSVDYQVSVPVISNVSILLDFEASTDDVR</sequence>
<protein>
    <recommendedName>
        <fullName evidence="3">DUF4845 domain-containing protein</fullName>
    </recommendedName>
</protein>